<dbReference type="Gene3D" id="3.40.50.300">
    <property type="entry name" value="P-loop containing nucleotide triphosphate hydrolases"/>
    <property type="match status" value="2"/>
</dbReference>
<keyword evidence="8" id="KW-0413">Isomerase</keyword>
<dbReference type="STRING" id="29920.A0A329RT77"/>
<evidence type="ECO:0000256" key="8">
    <source>
        <dbReference type="ARBA" id="ARBA00023235"/>
    </source>
</evidence>
<comment type="catalytic activity">
    <reaction evidence="10">
        <text>Couples ATP hydrolysis with the unwinding of duplex DNA by translocating in the 3'-5' direction.</text>
        <dbReference type="EC" id="5.6.2.4"/>
    </reaction>
</comment>
<dbReference type="CDD" id="cd17920">
    <property type="entry name" value="DEXHc_RecQ"/>
    <property type="match status" value="1"/>
</dbReference>
<feature type="compositionally biased region" description="Polar residues" evidence="12">
    <location>
        <begin position="321"/>
        <end position="331"/>
    </location>
</feature>
<dbReference type="NCBIfam" id="TIGR00614">
    <property type="entry name" value="recQ_fam"/>
    <property type="match status" value="1"/>
</dbReference>
<feature type="region of interest" description="Disordered" evidence="12">
    <location>
        <begin position="1223"/>
        <end position="1250"/>
    </location>
</feature>
<feature type="compositionally biased region" description="Polar residues" evidence="12">
    <location>
        <begin position="1188"/>
        <end position="1200"/>
    </location>
</feature>
<dbReference type="PROSITE" id="PS00690">
    <property type="entry name" value="DEAH_ATP_HELICASE"/>
    <property type="match status" value="1"/>
</dbReference>
<dbReference type="Pfam" id="PF00570">
    <property type="entry name" value="HRDC"/>
    <property type="match status" value="1"/>
</dbReference>
<keyword evidence="6" id="KW-0067">ATP-binding</keyword>
<evidence type="ECO:0000259" key="13">
    <source>
        <dbReference type="PROSITE" id="PS50967"/>
    </source>
</evidence>
<dbReference type="GO" id="GO:0003677">
    <property type="term" value="F:DNA binding"/>
    <property type="evidence" value="ECO:0007669"/>
    <property type="project" value="UniProtKB-KW"/>
</dbReference>
<dbReference type="InterPro" id="IPR027417">
    <property type="entry name" value="P-loop_NTPase"/>
</dbReference>
<dbReference type="GO" id="GO:0016787">
    <property type="term" value="F:hydrolase activity"/>
    <property type="evidence" value="ECO:0007669"/>
    <property type="project" value="UniProtKB-KW"/>
</dbReference>
<dbReference type="EC" id="5.6.2.4" evidence="11"/>
<dbReference type="EMBL" id="MJFZ01000564">
    <property type="protein sequence ID" value="RAW27429.1"/>
    <property type="molecule type" value="Genomic_DNA"/>
</dbReference>
<dbReference type="InterPro" id="IPR002121">
    <property type="entry name" value="HRDC_dom"/>
</dbReference>
<dbReference type="SMART" id="SM00490">
    <property type="entry name" value="HELICc"/>
    <property type="match status" value="1"/>
</dbReference>
<dbReference type="PANTHER" id="PTHR13710:SF153">
    <property type="entry name" value="RECQ-LIKE DNA HELICASE BLM"/>
    <property type="match status" value="1"/>
</dbReference>
<evidence type="ECO:0000256" key="11">
    <source>
        <dbReference type="ARBA" id="ARBA00034808"/>
    </source>
</evidence>
<dbReference type="GO" id="GO:0043138">
    <property type="term" value="F:3'-5' DNA helicase activity"/>
    <property type="evidence" value="ECO:0007669"/>
    <property type="project" value="UniProtKB-EC"/>
</dbReference>
<evidence type="ECO:0000256" key="10">
    <source>
        <dbReference type="ARBA" id="ARBA00034617"/>
    </source>
</evidence>
<feature type="compositionally biased region" description="Polar residues" evidence="12">
    <location>
        <begin position="235"/>
        <end position="259"/>
    </location>
</feature>
<evidence type="ECO:0000313" key="17">
    <source>
        <dbReference type="Proteomes" id="UP000251314"/>
    </source>
</evidence>
<evidence type="ECO:0000256" key="5">
    <source>
        <dbReference type="ARBA" id="ARBA00022806"/>
    </source>
</evidence>
<feature type="region of interest" description="Disordered" evidence="12">
    <location>
        <begin position="318"/>
        <end position="337"/>
    </location>
</feature>
<feature type="region of interest" description="Disordered" evidence="12">
    <location>
        <begin position="975"/>
        <end position="1018"/>
    </location>
</feature>
<dbReference type="Pfam" id="PF00270">
    <property type="entry name" value="DEAD"/>
    <property type="match status" value="1"/>
</dbReference>
<dbReference type="PROSITE" id="PS51192">
    <property type="entry name" value="HELICASE_ATP_BIND_1"/>
    <property type="match status" value="1"/>
</dbReference>
<dbReference type="VEuPathDB" id="FungiDB:PC110_g16172"/>
<evidence type="ECO:0000256" key="7">
    <source>
        <dbReference type="ARBA" id="ARBA00023125"/>
    </source>
</evidence>
<dbReference type="Gene3D" id="1.10.150.80">
    <property type="entry name" value="HRDC domain"/>
    <property type="match status" value="1"/>
</dbReference>
<feature type="region of interest" description="Disordered" evidence="12">
    <location>
        <begin position="221"/>
        <end position="261"/>
    </location>
</feature>
<dbReference type="OrthoDB" id="10261556at2759"/>
<evidence type="ECO:0000256" key="1">
    <source>
        <dbReference type="ARBA" id="ARBA00004123"/>
    </source>
</evidence>
<dbReference type="AlphaFoldDB" id="A0A329RT77"/>
<dbReference type="Pfam" id="PF00271">
    <property type="entry name" value="Helicase_C"/>
    <property type="match status" value="1"/>
</dbReference>
<evidence type="ECO:0000256" key="9">
    <source>
        <dbReference type="ARBA" id="ARBA00023242"/>
    </source>
</evidence>
<dbReference type="CDD" id="cd18794">
    <property type="entry name" value="SF2_C_RecQ"/>
    <property type="match status" value="1"/>
</dbReference>
<dbReference type="GO" id="GO:0000724">
    <property type="term" value="P:double-strand break repair via homologous recombination"/>
    <property type="evidence" value="ECO:0007669"/>
    <property type="project" value="TreeGrafter"/>
</dbReference>
<dbReference type="InterPro" id="IPR004589">
    <property type="entry name" value="DNA_helicase_ATP-dep_RecQ"/>
</dbReference>
<dbReference type="InterPro" id="IPR032284">
    <property type="entry name" value="RecQ_Zn-bd"/>
</dbReference>
<comment type="caution">
    <text evidence="16">The sequence shown here is derived from an EMBL/GenBank/DDBJ whole genome shotgun (WGS) entry which is preliminary data.</text>
</comment>
<name>A0A329RT77_9STRA</name>
<dbReference type="SUPFAM" id="SSF52540">
    <property type="entry name" value="P-loop containing nucleoside triphosphate hydrolases"/>
    <property type="match status" value="2"/>
</dbReference>
<dbReference type="SMART" id="SM00956">
    <property type="entry name" value="RQC"/>
    <property type="match status" value="1"/>
</dbReference>
<dbReference type="InterPro" id="IPR044876">
    <property type="entry name" value="HRDC_dom_sf"/>
</dbReference>
<dbReference type="SMART" id="SM00341">
    <property type="entry name" value="HRDC"/>
    <property type="match status" value="1"/>
</dbReference>
<sequence length="1250" mass="138975">MRAKAQSGEERADAPPQFNLKEQLAWAEKAPKNTLQQCLNSHVIGAYLDSRASRKQAADDGTADKENCLETIQRGRDALLNFQAIRARSKASTKLKVVPTPRIALGTIPVINTAPISAPVDQPRQYGENYTGRGRDGADYASSVAGFLPAAAASDVVDLTWTTTPSPSPPMASRTNRGYQNSEAGLQARPAVQQTSYTGMDDDVDSLFDDVDVDALVANHQRAQQQKRRGAPQMSPISEQSFISPPSTQTSGSQETASATMAEDLRQSIKQTRENLRKVREECDDAFLEGDVPDFMQKRRAELEQELEELSRRYRECKGTTKASPLSRNVSPVQPPPRPMQIPQAYHGGGDSSNKNPTCSCGMPTVEARVQHGANANRLYYRCSTCGFHSWVDAESTAVGDRGVHLTRPRVVEQPCVSSDPSVNSKMQRAKRVLRDVFGHNSFRPNQERTVMEAFSGRDVFVLMPTGGGKSLCFQLPACIDDGVTIVISPLVSLIQDQVQQLEALDVGVANLKGDQDYATEQRPIISELFSNHIRIKMLYVTPEKIASSGMLNNLFESLEKRGLLARFVIDEAHCISQWGHDFRKDYLNLGTLRTKFPTVPIMALTATANSQTESDIVKNLKLRNPFITRSSFNRPNLTYDVRKKTSKFMTEIANFVRKHIDDSGIIYCLSKKDCEQTAEKLIKALGFEHTRKASQISFYHAGLEAGDRAFRHHEWSKGKIKLICATVAFGMGINKPDVRYVIHHTIPQSVTHYYQEAGRAGRDGEMANCILYYSFLDLTRRRKLITKDRDNMQHRNVHLQNLRRMTEFCENQVECRRTSLLEYFGEHFSSEQCHGTCDNCKNKVLGITFEKSDVTEDCVALAEMIKSLQGSGDPTTLVQIAQIFLGMVVKGREWKQNQFSQLGGFGKGKGRYSRSEVERILYHMILRQYLREVDQTNAKGFTTTFLSLGINANRLMRGERVRIVCKTKYQSRVSASDGAPQENAKSSKKKASKKTAAPKKTKAAGARKTEKKKKKANAKEVVEVLSDDYDDDVVEVVAPSATTTEYPLIPERISSRRIPEDHAEALAQILKDWRASVCDSQNLMPYHILTTGGIASIANSVPVSNTELLEIDGVGRIRVKKYGAAIIDIVKTYLAKNNLTPSPVQAARSSSVLDSLEVLDPGIEVVEAPAAPKSSPFFQDKNKRKTSLTSTRPSTTANRNVIDDGLDDIDWDAWDADMLNQTSSNAATNSRKRSLDVSGTTWTAKKRSN</sequence>
<accession>A0A329RT77</accession>
<dbReference type="SUPFAM" id="SSF47819">
    <property type="entry name" value="HRDC-like"/>
    <property type="match status" value="1"/>
</dbReference>
<dbReference type="FunFam" id="3.40.50.300:FF:006049">
    <property type="entry name" value="ATP-dependent DNA helicase"/>
    <property type="match status" value="1"/>
</dbReference>
<proteinExistence type="inferred from homology"/>
<evidence type="ECO:0000259" key="15">
    <source>
        <dbReference type="PROSITE" id="PS51194"/>
    </source>
</evidence>
<keyword evidence="7" id="KW-0238">DNA-binding</keyword>
<dbReference type="InterPro" id="IPR002464">
    <property type="entry name" value="DNA/RNA_helicase_DEAH_CS"/>
</dbReference>
<feature type="domain" description="Helicase C-terminal" evidence="15">
    <location>
        <begin position="641"/>
        <end position="804"/>
    </location>
</feature>
<dbReference type="Pfam" id="PF16124">
    <property type="entry name" value="RecQ_Zn_bind"/>
    <property type="match status" value="1"/>
</dbReference>
<dbReference type="GO" id="GO:0005634">
    <property type="term" value="C:nucleus"/>
    <property type="evidence" value="ECO:0007669"/>
    <property type="project" value="UniProtKB-SubCell"/>
</dbReference>
<feature type="domain" description="Helicase ATP-binding" evidence="14">
    <location>
        <begin position="451"/>
        <end position="627"/>
    </location>
</feature>
<dbReference type="FunFam" id="3.40.50.300:FF:001975">
    <property type="entry name" value="ATP-dependent DNA helicase"/>
    <property type="match status" value="1"/>
</dbReference>
<evidence type="ECO:0000256" key="12">
    <source>
        <dbReference type="SAM" id="MobiDB-lite"/>
    </source>
</evidence>
<dbReference type="GO" id="GO:0005737">
    <property type="term" value="C:cytoplasm"/>
    <property type="evidence" value="ECO:0007669"/>
    <property type="project" value="TreeGrafter"/>
</dbReference>
<evidence type="ECO:0000256" key="3">
    <source>
        <dbReference type="ARBA" id="ARBA00022741"/>
    </source>
</evidence>
<dbReference type="GO" id="GO:0006260">
    <property type="term" value="P:DNA replication"/>
    <property type="evidence" value="ECO:0007669"/>
    <property type="project" value="InterPro"/>
</dbReference>
<evidence type="ECO:0000256" key="6">
    <source>
        <dbReference type="ARBA" id="ARBA00022840"/>
    </source>
</evidence>
<dbReference type="PROSITE" id="PS50967">
    <property type="entry name" value="HRDC"/>
    <property type="match status" value="1"/>
</dbReference>
<dbReference type="Gene3D" id="1.10.10.10">
    <property type="entry name" value="Winged helix-like DNA-binding domain superfamily/Winged helix DNA-binding domain"/>
    <property type="match status" value="1"/>
</dbReference>
<dbReference type="Pfam" id="PF09382">
    <property type="entry name" value="RQC"/>
    <property type="match status" value="1"/>
</dbReference>
<evidence type="ECO:0000256" key="4">
    <source>
        <dbReference type="ARBA" id="ARBA00022801"/>
    </source>
</evidence>
<dbReference type="GO" id="GO:0005524">
    <property type="term" value="F:ATP binding"/>
    <property type="evidence" value="ECO:0007669"/>
    <property type="project" value="UniProtKB-KW"/>
</dbReference>
<dbReference type="PROSITE" id="PS51194">
    <property type="entry name" value="HELICASE_CTER"/>
    <property type="match status" value="1"/>
</dbReference>
<dbReference type="InterPro" id="IPR014001">
    <property type="entry name" value="Helicase_ATP-bd"/>
</dbReference>
<keyword evidence="9" id="KW-0539">Nucleus</keyword>
<comment type="similarity">
    <text evidence="2">Belongs to the helicase family. RecQ subfamily.</text>
</comment>
<reference evidence="16 17" key="1">
    <citation type="submission" date="2018-01" db="EMBL/GenBank/DDBJ databases">
        <title>Draft genome of the strawberry crown rot pathogen Phytophthora cactorum.</title>
        <authorList>
            <person name="Armitage A.D."/>
            <person name="Lysoe E."/>
            <person name="Nellist C.F."/>
            <person name="Harrison R.J."/>
            <person name="Brurberg M.B."/>
        </authorList>
    </citation>
    <scope>NUCLEOTIDE SEQUENCE [LARGE SCALE GENOMIC DNA]</scope>
    <source>
        <strain evidence="16 17">10300</strain>
    </source>
</reference>
<keyword evidence="17" id="KW-1185">Reference proteome</keyword>
<dbReference type="InterPro" id="IPR018982">
    <property type="entry name" value="RQC_domain"/>
</dbReference>
<dbReference type="PANTHER" id="PTHR13710">
    <property type="entry name" value="DNA HELICASE RECQ FAMILY MEMBER"/>
    <property type="match status" value="1"/>
</dbReference>
<feature type="region of interest" description="Disordered" evidence="12">
    <location>
        <begin position="1174"/>
        <end position="1202"/>
    </location>
</feature>
<organism evidence="16 17">
    <name type="scientific">Phytophthora cactorum</name>
    <dbReference type="NCBI Taxonomy" id="29920"/>
    <lineage>
        <taxon>Eukaryota</taxon>
        <taxon>Sar</taxon>
        <taxon>Stramenopiles</taxon>
        <taxon>Oomycota</taxon>
        <taxon>Peronosporomycetes</taxon>
        <taxon>Peronosporales</taxon>
        <taxon>Peronosporaceae</taxon>
        <taxon>Phytophthora</taxon>
    </lineage>
</organism>
<protein>
    <recommendedName>
        <fullName evidence="11">DNA 3'-5' helicase</fullName>
        <ecNumber evidence="11">5.6.2.4</ecNumber>
    </recommendedName>
</protein>
<dbReference type="InterPro" id="IPR001650">
    <property type="entry name" value="Helicase_C-like"/>
</dbReference>
<feature type="domain" description="HRDC" evidence="13">
    <location>
        <begin position="1061"/>
        <end position="1141"/>
    </location>
</feature>
<dbReference type="InterPro" id="IPR011545">
    <property type="entry name" value="DEAD/DEAH_box_helicase_dom"/>
</dbReference>
<dbReference type="InterPro" id="IPR036388">
    <property type="entry name" value="WH-like_DNA-bd_sf"/>
</dbReference>
<dbReference type="GO" id="GO:0009378">
    <property type="term" value="F:four-way junction helicase activity"/>
    <property type="evidence" value="ECO:0007669"/>
    <property type="project" value="TreeGrafter"/>
</dbReference>
<feature type="compositionally biased region" description="Basic residues" evidence="12">
    <location>
        <begin position="987"/>
        <end position="1003"/>
    </location>
</feature>
<dbReference type="GO" id="GO:0005694">
    <property type="term" value="C:chromosome"/>
    <property type="evidence" value="ECO:0007669"/>
    <property type="project" value="TreeGrafter"/>
</dbReference>
<keyword evidence="3" id="KW-0547">Nucleotide-binding</keyword>
<gene>
    <name evidence="16" type="ORF">PC110_g16172</name>
</gene>
<dbReference type="InterPro" id="IPR010997">
    <property type="entry name" value="HRDC-like_sf"/>
</dbReference>
<evidence type="ECO:0000259" key="14">
    <source>
        <dbReference type="PROSITE" id="PS51192"/>
    </source>
</evidence>
<comment type="subcellular location">
    <subcellularLocation>
        <location evidence="1">Nucleus</location>
    </subcellularLocation>
</comment>
<evidence type="ECO:0000313" key="16">
    <source>
        <dbReference type="EMBL" id="RAW27429.1"/>
    </source>
</evidence>
<keyword evidence="5 16" id="KW-0347">Helicase</keyword>
<keyword evidence="4" id="KW-0378">Hydrolase</keyword>
<dbReference type="SMART" id="SM00487">
    <property type="entry name" value="DEXDc"/>
    <property type="match status" value="1"/>
</dbReference>
<dbReference type="Proteomes" id="UP000251314">
    <property type="component" value="Unassembled WGS sequence"/>
</dbReference>
<evidence type="ECO:0000256" key="2">
    <source>
        <dbReference type="ARBA" id="ARBA00005446"/>
    </source>
</evidence>